<feature type="region of interest" description="Disordered" evidence="16">
    <location>
        <begin position="367"/>
        <end position="388"/>
    </location>
</feature>
<evidence type="ECO:0000313" key="19">
    <source>
        <dbReference type="Proteomes" id="UP000218288"/>
    </source>
</evidence>
<evidence type="ECO:0000256" key="9">
    <source>
        <dbReference type="ARBA" id="ARBA00032370"/>
    </source>
</evidence>
<dbReference type="GO" id="GO:0015648">
    <property type="term" value="F:lipid-linked peptidoglycan transporter activity"/>
    <property type="evidence" value="ECO:0007669"/>
    <property type="project" value="TreeGrafter"/>
</dbReference>
<keyword evidence="3" id="KW-0808">Transferase</keyword>
<dbReference type="GO" id="GO:0005886">
    <property type="term" value="C:plasma membrane"/>
    <property type="evidence" value="ECO:0007669"/>
    <property type="project" value="TreeGrafter"/>
</dbReference>
<evidence type="ECO:0000256" key="14">
    <source>
        <dbReference type="ARBA" id="ARBA00044770"/>
    </source>
</evidence>
<evidence type="ECO:0000256" key="13">
    <source>
        <dbReference type="ARBA" id="ARBA00041418"/>
    </source>
</evidence>
<name>A0A160PF33_9HYPH</name>
<evidence type="ECO:0000256" key="3">
    <source>
        <dbReference type="ARBA" id="ARBA00022679"/>
    </source>
</evidence>
<keyword evidence="2" id="KW-0328">Glycosyltransferase</keyword>
<evidence type="ECO:0000256" key="2">
    <source>
        <dbReference type="ARBA" id="ARBA00022676"/>
    </source>
</evidence>
<gene>
    <name evidence="18" type="ORF">MPPM_3232</name>
</gene>
<comment type="catalytic activity">
    <reaction evidence="15">
        <text>[GlcNAc-(1-&gt;4)-Mur2Ac(oyl-L-Ala-gamma-D-Glu-L-Lys-D-Ala-D-Ala)](n)-di-trans,octa-cis-undecaprenyl diphosphate + beta-D-GlcNAc-(1-&gt;4)-Mur2Ac(oyl-L-Ala-gamma-D-Glu-L-Lys-D-Ala-D-Ala)-di-trans,octa-cis-undecaprenyl diphosphate = [GlcNAc-(1-&gt;4)-Mur2Ac(oyl-L-Ala-gamma-D-Glu-L-Lys-D-Ala-D-Ala)](n+1)-di-trans,octa-cis-undecaprenyl diphosphate + di-trans,octa-cis-undecaprenyl diphosphate + H(+)</text>
        <dbReference type="Rhea" id="RHEA:23708"/>
        <dbReference type="Rhea" id="RHEA-COMP:9602"/>
        <dbReference type="Rhea" id="RHEA-COMP:9603"/>
        <dbReference type="ChEBI" id="CHEBI:15378"/>
        <dbReference type="ChEBI" id="CHEBI:58405"/>
        <dbReference type="ChEBI" id="CHEBI:60033"/>
        <dbReference type="ChEBI" id="CHEBI:78435"/>
        <dbReference type="EC" id="2.4.99.28"/>
    </reaction>
</comment>
<feature type="transmembrane region" description="Helical" evidence="17">
    <location>
        <begin position="83"/>
        <end position="101"/>
    </location>
</feature>
<evidence type="ECO:0000256" key="5">
    <source>
        <dbReference type="ARBA" id="ARBA00022960"/>
    </source>
</evidence>
<feature type="transmembrane region" description="Helical" evidence="17">
    <location>
        <begin position="177"/>
        <end position="210"/>
    </location>
</feature>
<evidence type="ECO:0000256" key="10">
    <source>
        <dbReference type="ARBA" id="ARBA00033270"/>
    </source>
</evidence>
<evidence type="ECO:0000256" key="16">
    <source>
        <dbReference type="SAM" id="MobiDB-lite"/>
    </source>
</evidence>
<evidence type="ECO:0000256" key="6">
    <source>
        <dbReference type="ARBA" id="ARBA00022984"/>
    </source>
</evidence>
<evidence type="ECO:0000256" key="1">
    <source>
        <dbReference type="ARBA" id="ARBA00004141"/>
    </source>
</evidence>
<dbReference type="RefSeq" id="WP_096485889.1">
    <property type="nucleotide sequence ID" value="NZ_AP014809.1"/>
</dbReference>
<sequence>MMSRAERSPLADWWWTVDRGLLAGLGCLMVAGLVFLMGGGPPVAERIGLPTFYFLNRQAMYLAPTILLIIAVSFLSVRHIRRFALVTWMLGVVLCILAGKFGPEIKGAHRWIQFGSFGLQPSEFVKPAFVVVTAWAFSEGANRRDMPGVTLAFLLLPLTIVPLILQPDFGQTMLITMVWCTLFFVAGLHWFWVAGLGFAGMIGVFTAYTFLHHVRERINRFMDPESGDSFQEVWSRESFNSGGWFGTGPGEGVAKRHLPDAHTDFIFSVTGEEFGVLVCLGLVALFAYIVIRGLKLARRTDDTFTRLAITGLTTLFGLQACINMAVNTQLMPAKGMTLPFVSYGGSSLISLALGMGFLVALTRKRPRTTTVNQRPPGTMPSAVPGLMQ</sequence>
<dbReference type="GO" id="GO:0051301">
    <property type="term" value="P:cell division"/>
    <property type="evidence" value="ECO:0007669"/>
    <property type="project" value="InterPro"/>
</dbReference>
<feature type="transmembrane region" description="Helical" evidence="17">
    <location>
        <begin position="21"/>
        <end position="39"/>
    </location>
</feature>
<keyword evidence="6" id="KW-0573">Peptidoglycan synthesis</keyword>
<keyword evidence="5" id="KW-0133">Cell shape</keyword>
<keyword evidence="8 17" id="KW-0472">Membrane</keyword>
<feature type="transmembrane region" description="Helical" evidence="17">
    <location>
        <begin position="303"/>
        <end position="326"/>
    </location>
</feature>
<dbReference type="PANTHER" id="PTHR30474:SF2">
    <property type="entry name" value="PEPTIDOGLYCAN GLYCOSYLTRANSFERASE FTSW-RELATED"/>
    <property type="match status" value="1"/>
</dbReference>
<dbReference type="GO" id="GO:0032153">
    <property type="term" value="C:cell division site"/>
    <property type="evidence" value="ECO:0007669"/>
    <property type="project" value="TreeGrafter"/>
</dbReference>
<dbReference type="GO" id="GO:0008360">
    <property type="term" value="P:regulation of cell shape"/>
    <property type="evidence" value="ECO:0007669"/>
    <property type="project" value="UniProtKB-KW"/>
</dbReference>
<feature type="transmembrane region" description="Helical" evidence="17">
    <location>
        <begin position="338"/>
        <end position="361"/>
    </location>
</feature>
<comment type="similarity">
    <text evidence="11">Belongs to the SEDS family. FtsW subfamily.</text>
</comment>
<feature type="transmembrane region" description="Helical" evidence="17">
    <location>
        <begin position="274"/>
        <end position="291"/>
    </location>
</feature>
<evidence type="ECO:0000256" key="11">
    <source>
        <dbReference type="ARBA" id="ARBA00038053"/>
    </source>
</evidence>
<proteinExistence type="inferred from homology"/>
<dbReference type="EMBL" id="AP014809">
    <property type="protein sequence ID" value="BAU91837.1"/>
    <property type="molecule type" value="Genomic_DNA"/>
</dbReference>
<evidence type="ECO:0000256" key="7">
    <source>
        <dbReference type="ARBA" id="ARBA00022989"/>
    </source>
</evidence>
<evidence type="ECO:0000256" key="15">
    <source>
        <dbReference type="ARBA" id="ARBA00049902"/>
    </source>
</evidence>
<dbReference type="AlphaFoldDB" id="A0A160PF33"/>
<comment type="subcellular location">
    <subcellularLocation>
        <location evidence="1">Membrane</location>
        <topology evidence="1">Multi-pass membrane protein</topology>
    </subcellularLocation>
</comment>
<dbReference type="EC" id="2.4.99.28" evidence="14"/>
<evidence type="ECO:0000313" key="18">
    <source>
        <dbReference type="EMBL" id="BAU91837.1"/>
    </source>
</evidence>
<dbReference type="GO" id="GO:0009252">
    <property type="term" value="P:peptidoglycan biosynthetic process"/>
    <property type="evidence" value="ECO:0007669"/>
    <property type="project" value="UniProtKB-KW"/>
</dbReference>
<protein>
    <recommendedName>
        <fullName evidence="12">Probable peptidoglycan glycosyltransferase FtsW</fullName>
        <ecNumber evidence="14">2.4.99.28</ecNumber>
    </recommendedName>
    <alternativeName>
        <fullName evidence="13">Cell division protein FtsW</fullName>
    </alternativeName>
    <alternativeName>
        <fullName evidence="10">Cell wall polymerase</fullName>
    </alternativeName>
    <alternativeName>
        <fullName evidence="9">Peptidoglycan polymerase</fullName>
    </alternativeName>
</protein>
<dbReference type="Proteomes" id="UP000218288">
    <property type="component" value="Chromosome"/>
</dbReference>
<evidence type="ECO:0000256" key="17">
    <source>
        <dbReference type="SAM" id="Phobius"/>
    </source>
</evidence>
<evidence type="ECO:0000256" key="4">
    <source>
        <dbReference type="ARBA" id="ARBA00022692"/>
    </source>
</evidence>
<dbReference type="OrthoDB" id="9768187at2"/>
<feature type="transmembrane region" description="Helical" evidence="17">
    <location>
        <begin position="146"/>
        <end position="165"/>
    </location>
</feature>
<feature type="transmembrane region" description="Helical" evidence="17">
    <location>
        <begin position="59"/>
        <end position="76"/>
    </location>
</feature>
<evidence type="ECO:0000256" key="12">
    <source>
        <dbReference type="ARBA" id="ARBA00041185"/>
    </source>
</evidence>
<keyword evidence="4 17" id="KW-0812">Transmembrane</keyword>
<dbReference type="PANTHER" id="PTHR30474">
    <property type="entry name" value="CELL CYCLE PROTEIN"/>
    <property type="match status" value="1"/>
</dbReference>
<dbReference type="InterPro" id="IPR001182">
    <property type="entry name" value="FtsW/RodA"/>
</dbReference>
<organism evidence="18 19">
    <name type="scientific">Methylorubrum populi</name>
    <dbReference type="NCBI Taxonomy" id="223967"/>
    <lineage>
        <taxon>Bacteria</taxon>
        <taxon>Pseudomonadati</taxon>
        <taxon>Pseudomonadota</taxon>
        <taxon>Alphaproteobacteria</taxon>
        <taxon>Hyphomicrobiales</taxon>
        <taxon>Methylobacteriaceae</taxon>
        <taxon>Methylorubrum</taxon>
    </lineage>
</organism>
<accession>A0A160PF33</accession>
<keyword evidence="7 17" id="KW-1133">Transmembrane helix</keyword>
<evidence type="ECO:0000256" key="8">
    <source>
        <dbReference type="ARBA" id="ARBA00023136"/>
    </source>
</evidence>
<reference evidence="18 19" key="1">
    <citation type="journal article" date="2016" name="Genome Announc.">
        <title>Complete Genome Sequence of Methylobacterium populi P-1M, Isolated from Pink-Pigmented Household Biofilm.</title>
        <authorList>
            <person name="Morohoshi T."/>
            <person name="Ikeda T."/>
        </authorList>
    </citation>
    <scope>NUCLEOTIDE SEQUENCE [LARGE SCALE GENOMIC DNA]</scope>
    <source>
        <strain evidence="18 19">P-1M</strain>
    </source>
</reference>
<dbReference type="GO" id="GO:0008955">
    <property type="term" value="F:peptidoglycan glycosyltransferase activity"/>
    <property type="evidence" value="ECO:0007669"/>
    <property type="project" value="UniProtKB-EC"/>
</dbReference>
<dbReference type="Pfam" id="PF01098">
    <property type="entry name" value="FTSW_RODA_SPOVE"/>
    <property type="match status" value="1"/>
</dbReference>